<feature type="compositionally biased region" description="Basic and acidic residues" evidence="1">
    <location>
        <begin position="403"/>
        <end position="412"/>
    </location>
</feature>
<dbReference type="GeneID" id="109415344"/>
<evidence type="ECO:0000313" key="3">
    <source>
        <dbReference type="Proteomes" id="UP000069940"/>
    </source>
</evidence>
<reference evidence="3" key="1">
    <citation type="journal article" date="2015" name="Proc. Natl. Acad. Sci. U.S.A.">
        <title>Genome sequence of the Asian Tiger mosquito, Aedes albopictus, reveals insights into its biology, genetics, and evolution.</title>
        <authorList>
            <person name="Chen X.G."/>
            <person name="Jiang X."/>
            <person name="Gu J."/>
            <person name="Xu M."/>
            <person name="Wu Y."/>
            <person name="Deng Y."/>
            <person name="Zhang C."/>
            <person name="Bonizzoni M."/>
            <person name="Dermauw W."/>
            <person name="Vontas J."/>
            <person name="Armbruster P."/>
            <person name="Huang X."/>
            <person name="Yang Y."/>
            <person name="Zhang H."/>
            <person name="He W."/>
            <person name="Peng H."/>
            <person name="Liu Y."/>
            <person name="Wu K."/>
            <person name="Chen J."/>
            <person name="Lirakis M."/>
            <person name="Topalis P."/>
            <person name="Van Leeuwen T."/>
            <person name="Hall A.B."/>
            <person name="Jiang X."/>
            <person name="Thorpe C."/>
            <person name="Mueller R.L."/>
            <person name="Sun C."/>
            <person name="Waterhouse R.M."/>
            <person name="Yan G."/>
            <person name="Tu Z.J."/>
            <person name="Fang X."/>
            <person name="James A.A."/>
        </authorList>
    </citation>
    <scope>NUCLEOTIDE SEQUENCE [LARGE SCALE GENOMIC DNA]</scope>
    <source>
        <strain evidence="3">Foshan</strain>
    </source>
</reference>
<name>A0ABM1ZYN2_AEDAL</name>
<dbReference type="RefSeq" id="XP_062700493.1">
    <property type="nucleotide sequence ID" value="XM_062844509.1"/>
</dbReference>
<reference evidence="2" key="2">
    <citation type="submission" date="2025-05" db="UniProtKB">
        <authorList>
            <consortium name="EnsemblMetazoa"/>
        </authorList>
    </citation>
    <scope>IDENTIFICATION</scope>
    <source>
        <strain evidence="2">Foshan</strain>
    </source>
</reference>
<evidence type="ECO:0000313" key="2">
    <source>
        <dbReference type="EnsemblMetazoa" id="AALFPA23_022842.P33926"/>
    </source>
</evidence>
<evidence type="ECO:0008006" key="4">
    <source>
        <dbReference type="Google" id="ProtNLM"/>
    </source>
</evidence>
<accession>A0ABM1ZYN2</accession>
<feature type="region of interest" description="Disordered" evidence="1">
    <location>
        <begin position="292"/>
        <end position="311"/>
    </location>
</feature>
<evidence type="ECO:0000256" key="1">
    <source>
        <dbReference type="SAM" id="MobiDB-lite"/>
    </source>
</evidence>
<dbReference type="EnsemblMetazoa" id="AALFPA23_022842.R33926">
    <property type="protein sequence ID" value="AALFPA23_022842.P33926"/>
    <property type="gene ID" value="AALFPA23_022842"/>
</dbReference>
<feature type="region of interest" description="Disordered" evidence="1">
    <location>
        <begin position="106"/>
        <end position="133"/>
    </location>
</feature>
<organism evidence="2 3">
    <name type="scientific">Aedes albopictus</name>
    <name type="common">Asian tiger mosquito</name>
    <name type="synonym">Stegomyia albopicta</name>
    <dbReference type="NCBI Taxonomy" id="7160"/>
    <lineage>
        <taxon>Eukaryota</taxon>
        <taxon>Metazoa</taxon>
        <taxon>Ecdysozoa</taxon>
        <taxon>Arthropoda</taxon>
        <taxon>Hexapoda</taxon>
        <taxon>Insecta</taxon>
        <taxon>Pterygota</taxon>
        <taxon>Neoptera</taxon>
        <taxon>Endopterygota</taxon>
        <taxon>Diptera</taxon>
        <taxon>Nematocera</taxon>
        <taxon>Culicoidea</taxon>
        <taxon>Culicidae</taxon>
        <taxon>Culicinae</taxon>
        <taxon>Aedini</taxon>
        <taxon>Aedes</taxon>
        <taxon>Stegomyia</taxon>
    </lineage>
</organism>
<keyword evidence="3" id="KW-1185">Reference proteome</keyword>
<feature type="region of interest" description="Disordered" evidence="1">
    <location>
        <begin position="375"/>
        <end position="429"/>
    </location>
</feature>
<proteinExistence type="predicted"/>
<protein>
    <recommendedName>
        <fullName evidence="4">Death domain-containing protein</fullName>
    </recommendedName>
</protein>
<sequence>MASFQNSLRELLTDLDISDHLLEIFDECGVDFIDLLTISADQIRISLEPTQITWKYAVLFEIISSWRTRNESKITDLVSALPAGYRLQLTGKVSFDPHSLVCTQLPPRRSTPPHQSTPDKFAAHQPSTSSEEVEALVEATTGQPDSESFSPVVADSVASFSGIEENKTERDNRSQEGSKLICFPSTPEPEHPVETASVSIRLIDTTNSCDQADGETCQIPLTQRESANKAVPQFQLASTSSDPTAPEHILITLPVYVDESAAACSDGTRRGFPTIVNISDGTYVSVNPGSALEVGEPNKNNNHLSADSESENYNASSSAACQLRFTRETAASSVRLEETTNRCNLFQYLQIASTSRNASAPESVLITPQASTHEATAACPGGTVGILPSIDRDSDASSVESEEILKEVDPNKRNNPQPAKPKHTNESSPVIATRAVSQNEYDVFTPKVLEQLLRVSEGGKEILQYGATGELSDDKQQELCTIIAKHHLSTRSKLLTDDLRKYTLAVTSLFKFEREENYFIPRGGDRKNHGGKIANKIGNLKQRKRKREAKENEYQSAKQVNVEPKSTRNVVAEEAVEWLMLNTEPWGVVLDRWRTSYELRKVDLLSHKRIPKIFTTYPQYKCHHGFQLIDIDFQKAFPNAENGWMKLPLLLPRITEYIKKRALDPSAAQLLKQLFDEGANNDKKVCALLLALNTVLPPIAAASRLKPTILIGQEDTLIFVDAKEQAQLKVQETYRSYTELNLPIVPKLIAVGKNLDQLQGTFVVCYGDICYEFQSASRAVDILIKLTAVLGLPFSKISKLVWHFLSGCIYGIQQKESYASINKLKVYLDKG</sequence>
<dbReference type="Proteomes" id="UP000069940">
    <property type="component" value="Unassembled WGS sequence"/>
</dbReference>